<protein>
    <recommendedName>
        <fullName evidence="2">histidine kinase</fullName>
        <ecNumber evidence="2">2.7.13.3</ecNumber>
    </recommendedName>
</protein>
<dbReference type="EMBL" id="JACHJN010000019">
    <property type="protein sequence ID" value="MBB5960641.1"/>
    <property type="molecule type" value="Genomic_DNA"/>
</dbReference>
<organism evidence="12 13">
    <name type="scientific">Saccharothrix tamanrassetensis</name>
    <dbReference type="NCBI Taxonomy" id="1051531"/>
    <lineage>
        <taxon>Bacteria</taxon>
        <taxon>Bacillati</taxon>
        <taxon>Actinomycetota</taxon>
        <taxon>Actinomycetes</taxon>
        <taxon>Pseudonocardiales</taxon>
        <taxon>Pseudonocardiaceae</taxon>
        <taxon>Saccharothrix</taxon>
    </lineage>
</organism>
<dbReference type="CDD" id="cd16917">
    <property type="entry name" value="HATPase_UhpB-NarQ-NarX-like"/>
    <property type="match status" value="1"/>
</dbReference>
<feature type="transmembrane region" description="Helical" evidence="9">
    <location>
        <begin position="126"/>
        <end position="149"/>
    </location>
</feature>
<sequence length="385" mass="41192">MNDTADSGRRDRVADGGLFVLAVLTGITLVVLRREIGPMAPGWIMTADIAAGALACLALWWRRRYPVVLAIVLVLLTTFSETASVAALVLLFTVALRRPTWAVVLLAVGSVLTHTVYQVVRPEPMLSTWMFVSWILLVHVAVVAGGLLLRGRRQLIASLRERAVAAEVETLLRTEHARLEAREALAREMHDVLGHRLSLLTINAGALAYHRTATAEDARRAAELIRESAHRALKDLREVISVLRAPDGDVPLPGVTDIAELVEETTRSGGDVRLRDEPGVSTGALAVPTAVSRTLYRFVQEGLTNARKHAPAAPVAVTITAEPGAHLSAEVVNEAPPGHPAAAPPGSGAGLRGLAERVTLVGGDLQHGPTRTGGWRLGVRLPWPT</sequence>
<evidence type="ECO:0000256" key="1">
    <source>
        <dbReference type="ARBA" id="ARBA00000085"/>
    </source>
</evidence>
<feature type="domain" description="DUF7134" evidence="11">
    <location>
        <begin position="14"/>
        <end position="153"/>
    </location>
</feature>
<dbReference type="PANTHER" id="PTHR24421:SF10">
    <property type="entry name" value="NITRATE_NITRITE SENSOR PROTEIN NARQ"/>
    <property type="match status" value="1"/>
</dbReference>
<evidence type="ECO:0000256" key="7">
    <source>
        <dbReference type="ARBA" id="ARBA00022840"/>
    </source>
</evidence>
<keyword evidence="9" id="KW-1133">Transmembrane helix</keyword>
<feature type="transmembrane region" description="Helical" evidence="9">
    <location>
        <begin position="12"/>
        <end position="31"/>
    </location>
</feature>
<evidence type="ECO:0000256" key="3">
    <source>
        <dbReference type="ARBA" id="ARBA00022553"/>
    </source>
</evidence>
<evidence type="ECO:0000313" key="13">
    <source>
        <dbReference type="Proteomes" id="UP000547510"/>
    </source>
</evidence>
<feature type="transmembrane region" description="Helical" evidence="9">
    <location>
        <begin position="101"/>
        <end position="120"/>
    </location>
</feature>
<keyword evidence="9" id="KW-0472">Membrane</keyword>
<proteinExistence type="predicted"/>
<evidence type="ECO:0000256" key="6">
    <source>
        <dbReference type="ARBA" id="ARBA00022777"/>
    </source>
</evidence>
<evidence type="ECO:0000256" key="5">
    <source>
        <dbReference type="ARBA" id="ARBA00022741"/>
    </source>
</evidence>
<evidence type="ECO:0000313" key="12">
    <source>
        <dbReference type="EMBL" id="MBB5960641.1"/>
    </source>
</evidence>
<dbReference type="Proteomes" id="UP000547510">
    <property type="component" value="Unassembled WGS sequence"/>
</dbReference>
<keyword evidence="4" id="KW-0808">Transferase</keyword>
<keyword evidence="6 12" id="KW-0418">Kinase</keyword>
<dbReference type="Gene3D" id="1.20.5.1930">
    <property type="match status" value="1"/>
</dbReference>
<dbReference type="AlphaFoldDB" id="A0A841CS89"/>
<keyword evidence="13" id="KW-1185">Reference proteome</keyword>
<keyword evidence="3" id="KW-0597">Phosphoprotein</keyword>
<evidence type="ECO:0000256" key="4">
    <source>
        <dbReference type="ARBA" id="ARBA00022679"/>
    </source>
</evidence>
<keyword evidence="9" id="KW-0812">Transmembrane</keyword>
<name>A0A841CS89_9PSEU</name>
<dbReference type="PANTHER" id="PTHR24421">
    <property type="entry name" value="NITRATE/NITRITE SENSOR PROTEIN NARX-RELATED"/>
    <property type="match status" value="1"/>
</dbReference>
<dbReference type="InterPro" id="IPR036890">
    <property type="entry name" value="HATPase_C_sf"/>
</dbReference>
<dbReference type="InterPro" id="IPR011712">
    <property type="entry name" value="Sig_transdc_His_kin_sub3_dim/P"/>
</dbReference>
<dbReference type="GO" id="GO:0046983">
    <property type="term" value="F:protein dimerization activity"/>
    <property type="evidence" value="ECO:0007669"/>
    <property type="project" value="InterPro"/>
</dbReference>
<feature type="transmembrane region" description="Helical" evidence="9">
    <location>
        <begin position="43"/>
        <end position="61"/>
    </location>
</feature>
<dbReference type="GO" id="GO:0016020">
    <property type="term" value="C:membrane"/>
    <property type="evidence" value="ECO:0007669"/>
    <property type="project" value="InterPro"/>
</dbReference>
<evidence type="ECO:0000259" key="10">
    <source>
        <dbReference type="Pfam" id="PF07730"/>
    </source>
</evidence>
<dbReference type="Gene3D" id="3.30.565.10">
    <property type="entry name" value="Histidine kinase-like ATPase, C-terminal domain"/>
    <property type="match status" value="1"/>
</dbReference>
<keyword evidence="7" id="KW-0067">ATP-binding</keyword>
<accession>A0A841CS89</accession>
<dbReference type="Pfam" id="PF07730">
    <property type="entry name" value="HisKA_3"/>
    <property type="match status" value="1"/>
</dbReference>
<evidence type="ECO:0000256" key="2">
    <source>
        <dbReference type="ARBA" id="ARBA00012438"/>
    </source>
</evidence>
<dbReference type="SUPFAM" id="SSF55874">
    <property type="entry name" value="ATPase domain of HSP90 chaperone/DNA topoisomerase II/histidine kinase"/>
    <property type="match status" value="1"/>
</dbReference>
<keyword evidence="8" id="KW-0902">Two-component regulatory system</keyword>
<gene>
    <name evidence="12" type="ORF">FHS29_007269</name>
</gene>
<feature type="transmembrane region" description="Helical" evidence="9">
    <location>
        <begin position="67"/>
        <end position="94"/>
    </location>
</feature>
<evidence type="ECO:0000259" key="11">
    <source>
        <dbReference type="Pfam" id="PF23539"/>
    </source>
</evidence>
<comment type="caution">
    <text evidence="12">The sequence shown here is derived from an EMBL/GenBank/DDBJ whole genome shotgun (WGS) entry which is preliminary data.</text>
</comment>
<keyword evidence="5" id="KW-0547">Nucleotide-binding</keyword>
<evidence type="ECO:0000256" key="9">
    <source>
        <dbReference type="SAM" id="Phobius"/>
    </source>
</evidence>
<evidence type="ECO:0000256" key="8">
    <source>
        <dbReference type="ARBA" id="ARBA00023012"/>
    </source>
</evidence>
<dbReference type="GO" id="GO:0005524">
    <property type="term" value="F:ATP binding"/>
    <property type="evidence" value="ECO:0007669"/>
    <property type="project" value="UniProtKB-KW"/>
</dbReference>
<reference evidence="12 13" key="1">
    <citation type="submission" date="2020-08" db="EMBL/GenBank/DDBJ databases">
        <title>Genomic Encyclopedia of Type Strains, Phase III (KMG-III): the genomes of soil and plant-associated and newly described type strains.</title>
        <authorList>
            <person name="Whitman W."/>
        </authorList>
    </citation>
    <scope>NUCLEOTIDE SEQUENCE [LARGE SCALE GENOMIC DNA]</scope>
    <source>
        <strain evidence="12 13">CECT 8640</strain>
    </source>
</reference>
<dbReference type="EC" id="2.7.13.3" evidence="2"/>
<comment type="catalytic activity">
    <reaction evidence="1">
        <text>ATP + protein L-histidine = ADP + protein N-phospho-L-histidine.</text>
        <dbReference type="EC" id="2.7.13.3"/>
    </reaction>
</comment>
<dbReference type="RefSeq" id="WP_312865253.1">
    <property type="nucleotide sequence ID" value="NZ_JACHJN010000019.1"/>
</dbReference>
<feature type="domain" description="Signal transduction histidine kinase subgroup 3 dimerisation and phosphoacceptor" evidence="10">
    <location>
        <begin position="182"/>
        <end position="247"/>
    </location>
</feature>
<dbReference type="InterPro" id="IPR055558">
    <property type="entry name" value="DUF7134"/>
</dbReference>
<dbReference type="GO" id="GO:0000155">
    <property type="term" value="F:phosphorelay sensor kinase activity"/>
    <property type="evidence" value="ECO:0007669"/>
    <property type="project" value="InterPro"/>
</dbReference>
<dbReference type="InterPro" id="IPR050482">
    <property type="entry name" value="Sensor_HK_TwoCompSys"/>
</dbReference>
<dbReference type="Pfam" id="PF23539">
    <property type="entry name" value="DUF7134"/>
    <property type="match status" value="1"/>
</dbReference>